<evidence type="ECO:0000313" key="2">
    <source>
        <dbReference type="EMBL" id="RCN32835.1"/>
    </source>
</evidence>
<proteinExistence type="predicted"/>
<dbReference type="OrthoDB" id="5822873at2759"/>
<gene>
    <name evidence="2" type="ORF">ANCCAN_21348</name>
</gene>
<dbReference type="AlphaFoldDB" id="A0A368FPV8"/>
<dbReference type="Proteomes" id="UP000252519">
    <property type="component" value="Unassembled WGS sequence"/>
</dbReference>
<feature type="region of interest" description="Disordered" evidence="1">
    <location>
        <begin position="1"/>
        <end position="81"/>
    </location>
</feature>
<sequence>TIPPKIIAWTRKGATSTTTAAPTTPKTTTTSTTEATTVTLPPTTEELPTEEVTIDLPNPSSSENSIIERKTPPPLPTPSTEVPFELMVLGNKSKPLFDRRTGTVITEAAKLLCDFNNEFACQWGAEAGRWAVIEKGKVK</sequence>
<name>A0A368FPV8_ANCCA</name>
<dbReference type="EMBL" id="JOJR01001022">
    <property type="protein sequence ID" value="RCN32835.1"/>
    <property type="molecule type" value="Genomic_DNA"/>
</dbReference>
<comment type="caution">
    <text evidence="2">The sequence shown here is derived from an EMBL/GenBank/DDBJ whole genome shotgun (WGS) entry which is preliminary data.</text>
</comment>
<protein>
    <submittedName>
        <fullName evidence="2">Uncharacterized protein</fullName>
    </submittedName>
</protein>
<accession>A0A368FPV8</accession>
<feature type="non-terminal residue" evidence="2">
    <location>
        <position position="1"/>
    </location>
</feature>
<keyword evidence="3" id="KW-1185">Reference proteome</keyword>
<organism evidence="2 3">
    <name type="scientific">Ancylostoma caninum</name>
    <name type="common">Dog hookworm</name>
    <dbReference type="NCBI Taxonomy" id="29170"/>
    <lineage>
        <taxon>Eukaryota</taxon>
        <taxon>Metazoa</taxon>
        <taxon>Ecdysozoa</taxon>
        <taxon>Nematoda</taxon>
        <taxon>Chromadorea</taxon>
        <taxon>Rhabditida</taxon>
        <taxon>Rhabditina</taxon>
        <taxon>Rhabditomorpha</taxon>
        <taxon>Strongyloidea</taxon>
        <taxon>Ancylostomatidae</taxon>
        <taxon>Ancylostomatinae</taxon>
        <taxon>Ancylostoma</taxon>
    </lineage>
</organism>
<evidence type="ECO:0000313" key="3">
    <source>
        <dbReference type="Proteomes" id="UP000252519"/>
    </source>
</evidence>
<feature type="compositionally biased region" description="Low complexity" evidence="1">
    <location>
        <begin position="14"/>
        <end position="46"/>
    </location>
</feature>
<evidence type="ECO:0000256" key="1">
    <source>
        <dbReference type="SAM" id="MobiDB-lite"/>
    </source>
</evidence>
<reference evidence="2 3" key="1">
    <citation type="submission" date="2014-10" db="EMBL/GenBank/DDBJ databases">
        <title>Draft genome of the hookworm Ancylostoma caninum.</title>
        <authorList>
            <person name="Mitreva M."/>
        </authorList>
    </citation>
    <scope>NUCLEOTIDE SEQUENCE [LARGE SCALE GENOMIC DNA]</scope>
    <source>
        <strain evidence="2 3">Baltimore</strain>
    </source>
</reference>